<sequence>LQCSMTNFKIILVKQLNFPPFFVHFDEHDESRHSTVQDEHKTFYLLL</sequence>
<name>A0A0V1JZK3_TRIPS</name>
<proteinExistence type="predicted"/>
<feature type="non-terminal residue" evidence="1">
    <location>
        <position position="1"/>
    </location>
</feature>
<dbReference type="Proteomes" id="UP000054826">
    <property type="component" value="Unassembled WGS sequence"/>
</dbReference>
<dbReference type="AlphaFoldDB" id="A0A0V1JZK3"/>
<organism evidence="1 2">
    <name type="scientific">Trichinella pseudospiralis</name>
    <name type="common">Parasitic roundworm</name>
    <dbReference type="NCBI Taxonomy" id="6337"/>
    <lineage>
        <taxon>Eukaryota</taxon>
        <taxon>Metazoa</taxon>
        <taxon>Ecdysozoa</taxon>
        <taxon>Nematoda</taxon>
        <taxon>Enoplea</taxon>
        <taxon>Dorylaimia</taxon>
        <taxon>Trichinellida</taxon>
        <taxon>Trichinellidae</taxon>
        <taxon>Trichinella</taxon>
    </lineage>
</organism>
<reference evidence="1 2" key="1">
    <citation type="submission" date="2015-01" db="EMBL/GenBank/DDBJ databases">
        <title>Evolution of Trichinella species and genotypes.</title>
        <authorList>
            <person name="Korhonen P.K."/>
            <person name="Edoardo P."/>
            <person name="Giuseppe L.R."/>
            <person name="Gasser R.B."/>
        </authorList>
    </citation>
    <scope>NUCLEOTIDE SEQUENCE [LARGE SCALE GENOMIC DNA]</scope>
    <source>
        <strain evidence="1">ISS176</strain>
    </source>
</reference>
<comment type="caution">
    <text evidence="1">The sequence shown here is derived from an EMBL/GenBank/DDBJ whole genome shotgun (WGS) entry which is preliminary data.</text>
</comment>
<accession>A0A0V1JZK3</accession>
<gene>
    <name evidence="1" type="ORF">T4C_8978</name>
</gene>
<dbReference type="EMBL" id="JYDV01000027">
    <property type="protein sequence ID" value="KRZ40434.1"/>
    <property type="molecule type" value="Genomic_DNA"/>
</dbReference>
<protein>
    <submittedName>
        <fullName evidence="1">Uncharacterized protein</fullName>
    </submittedName>
</protein>
<evidence type="ECO:0000313" key="2">
    <source>
        <dbReference type="Proteomes" id="UP000054826"/>
    </source>
</evidence>
<evidence type="ECO:0000313" key="1">
    <source>
        <dbReference type="EMBL" id="KRZ40434.1"/>
    </source>
</evidence>